<dbReference type="Gene3D" id="1.25.40.90">
    <property type="match status" value="1"/>
</dbReference>
<dbReference type="Proteomes" id="UP001189122">
    <property type="component" value="Unassembled WGS sequence"/>
</dbReference>
<feature type="compositionally biased region" description="Pro residues" evidence="8">
    <location>
        <begin position="1045"/>
        <end position="1063"/>
    </location>
</feature>
<dbReference type="GO" id="GO:0006397">
    <property type="term" value="P:mRNA processing"/>
    <property type="evidence" value="ECO:0007669"/>
    <property type="project" value="UniProtKB-KW"/>
</dbReference>
<accession>A0A7I8I910</accession>
<evidence type="ECO:0000256" key="7">
    <source>
        <dbReference type="ARBA" id="ARBA00023242"/>
    </source>
</evidence>
<gene>
    <name evidence="10" type="ORF">SI7747_01000719</name>
</gene>
<dbReference type="SMART" id="SM00582">
    <property type="entry name" value="RPR"/>
    <property type="match status" value="1"/>
</dbReference>
<evidence type="ECO:0000313" key="11">
    <source>
        <dbReference type="Proteomes" id="UP001189122"/>
    </source>
</evidence>
<dbReference type="GO" id="GO:0005634">
    <property type="term" value="C:nucleus"/>
    <property type="evidence" value="ECO:0007669"/>
    <property type="project" value="UniProtKB-SubCell"/>
</dbReference>
<dbReference type="FunFam" id="1.25.40.90:FF:000037">
    <property type="entry name" value="Enhancer of ag-4 2"/>
    <property type="match status" value="1"/>
</dbReference>
<protein>
    <recommendedName>
        <fullName evidence="9">CID domain-containing protein</fullName>
    </recommendedName>
</protein>
<feature type="region of interest" description="Disordered" evidence="8">
    <location>
        <begin position="677"/>
        <end position="700"/>
    </location>
</feature>
<feature type="region of interest" description="Disordered" evidence="8">
    <location>
        <begin position="1018"/>
        <end position="1063"/>
    </location>
</feature>
<proteinExistence type="predicted"/>
<evidence type="ECO:0000256" key="6">
    <source>
        <dbReference type="ARBA" id="ARBA00023163"/>
    </source>
</evidence>
<evidence type="ECO:0000256" key="3">
    <source>
        <dbReference type="ARBA" id="ARBA00022664"/>
    </source>
</evidence>
<organism evidence="10">
    <name type="scientific">Spirodela intermedia</name>
    <name type="common">Intermediate duckweed</name>
    <dbReference type="NCBI Taxonomy" id="51605"/>
    <lineage>
        <taxon>Eukaryota</taxon>
        <taxon>Viridiplantae</taxon>
        <taxon>Streptophyta</taxon>
        <taxon>Embryophyta</taxon>
        <taxon>Tracheophyta</taxon>
        <taxon>Spermatophyta</taxon>
        <taxon>Magnoliopsida</taxon>
        <taxon>Liliopsida</taxon>
        <taxon>Araceae</taxon>
        <taxon>Lemnoideae</taxon>
        <taxon>Spirodela</taxon>
    </lineage>
</organism>
<keyword evidence="11" id="KW-1185">Reference proteome</keyword>
<feature type="compositionally biased region" description="Polar residues" evidence="8">
    <location>
        <begin position="400"/>
        <end position="410"/>
    </location>
</feature>
<feature type="compositionally biased region" description="Basic and acidic residues" evidence="8">
    <location>
        <begin position="168"/>
        <end position="178"/>
    </location>
</feature>
<evidence type="ECO:0000256" key="4">
    <source>
        <dbReference type="ARBA" id="ARBA00023015"/>
    </source>
</evidence>
<keyword evidence="6" id="KW-0804">Transcription</keyword>
<dbReference type="Pfam" id="PF04818">
    <property type="entry name" value="CID"/>
    <property type="match status" value="1"/>
</dbReference>
<keyword evidence="4" id="KW-0805">Transcription regulation</keyword>
<feature type="compositionally biased region" description="Polar residues" evidence="8">
    <location>
        <begin position="376"/>
        <end position="390"/>
    </location>
</feature>
<keyword evidence="2" id="KW-0217">Developmental protein</keyword>
<dbReference type="EMBL" id="LR743588">
    <property type="protein sequence ID" value="CAA2614332.1"/>
    <property type="molecule type" value="Genomic_DNA"/>
</dbReference>
<dbReference type="PANTHER" id="PTHR12550">
    <property type="entry name" value="HEPATOMA-DERIVED GROWTH FACTOR-RELATED"/>
    <property type="match status" value="1"/>
</dbReference>
<keyword evidence="5" id="KW-0287">Flowering</keyword>
<keyword evidence="3" id="KW-0507">mRNA processing</keyword>
<feature type="compositionally biased region" description="Basic and acidic residues" evidence="8">
    <location>
        <begin position="974"/>
        <end position="988"/>
    </location>
</feature>
<dbReference type="GO" id="GO:0009908">
    <property type="term" value="P:flower development"/>
    <property type="evidence" value="ECO:0007669"/>
    <property type="project" value="UniProtKB-KW"/>
</dbReference>
<sequence length="1380" mass="151608">MTRRICSSYMGHIWVMRESLTREKHMMVLHYEPAAFCNHADVEAFTEEKKKSLLVKRQGKGADFVRAVDEISEKFERLTKHMINDVLCSGDEGVESHAENVEGLGVNSWMKDLKKESLVSSNGPSETICSLRIDDSHGSEEQNDQISIVDHLRNATLTSNASLRRRSRDTSHSSDIQKRALSHQSSYSVSDESTDDFSLNDNIVKKSPDVHDTSSEVSTLVGNNGNDDIEFGPTVVESGTYSSNELCIVESNRKAESKIDNLEKGLELNGGFDTERTIIVLKKKRKPNKKRFDQEAAISTKQEEAAFVHSERNTCPVSFDCCHSLNERRLQTDGDEHLPLVKRARVRMGNVSEEQKSDELVGIVVKSEKDMASFDHNLSSSSDGSCATNETSRKDGSLPTDDQMQATEHGNTMDVEAALPPSKRLHRALEAMSANAAEANNGCLEASTLISVSSSGSAQFCNVGTHHILFDVNSDGRRKLHGTLLPDVKEMPNRVSGYSSSTFQVVNGSPRSSADEKCGAMSLENSMTQPMDCELSDKTVITELHDKSPHPCFVESGDKVSAASGHDALRPLSSLVRGESTNVQLQLCKPQSGTATTVSNHVDNVSVDDSVDKSLTSNCAAVFVSAVDMKPPSSFSDEKDGGDIQELTVGVKHMLTPKEPRVSPDSTSMKNLIAAAPAKRPHSQSGYLPESKYFKPVPDGSSRPTTIYYENSSHKLSPIKSTVNHTRIFLEETACSLHSGGISPDPNQQCHKPTDCAPNQNEKTLNKSMTHAEASAARKSFESLVSTLSRTKESIGRATRVAIDCVKYGIAGEVVQILLQNLERTVNLSRKLDLFFLVDSITQCSRVQKGAAGDSYPSLFQSVLPRLLFAAAPPGNTACDNRRQCLKVLRLWHERKILPESIVRHHIRELESTSGASFSSVSSRFPPRAERALNDPIREMEGMLVDEYGSNASFQIPVLVGSHLMDEEEEGSADDEKSFETVTPEHDTETCKEVEASLNSFPDKHTRILEDVDGGISSTYETRRAPTGHATHYQPDKHVSLGFAPPLPADNPPSPPPLPSSPPPVVPPCPPMLPIVPPPLPAAPCNHGDGLDSHRYAGRNSMQYPLSNHRSCGSSMNLRASNRGDCYAPGCIDYPKQMQLSSSSCNYQSSYGYHSGSHSSHLKPILHDHTEKDRAQTWRDHSSPFDRRVQYANEAQGGHFYGDGCARRPVQSEVSDRCRFSSAARSGMIVFSTSFFLTVLIPNLLAYHGPPAEVSSVSSGWSNPPRASSYRYSIAAARPPVENKISRVAGGTFTWLLETKITEIPWKVCSFLILMSFGKAEEKGSPHRKSCIIAQGYALYEFSCFNTSFYFEILQDTVPIVILFYFTISNDAWADILDAS</sequence>
<dbReference type="PANTHER" id="PTHR12550:SF49">
    <property type="entry name" value="PROTEIN HUA2-LIKE 2-RELATED"/>
    <property type="match status" value="1"/>
</dbReference>
<name>A0A7I8I910_SPIIN</name>
<feature type="region of interest" description="Disordered" evidence="8">
    <location>
        <begin position="159"/>
        <end position="198"/>
    </location>
</feature>
<evidence type="ECO:0000256" key="1">
    <source>
        <dbReference type="ARBA" id="ARBA00004123"/>
    </source>
</evidence>
<evidence type="ECO:0000313" key="10">
    <source>
        <dbReference type="EMBL" id="CAA2614332.1"/>
    </source>
</evidence>
<dbReference type="EMBL" id="CACRZD030000001">
    <property type="protein sequence ID" value="CAA6654129.1"/>
    <property type="molecule type" value="Genomic_DNA"/>
</dbReference>
<evidence type="ECO:0000256" key="2">
    <source>
        <dbReference type="ARBA" id="ARBA00022473"/>
    </source>
</evidence>
<dbReference type="PROSITE" id="PS51391">
    <property type="entry name" value="CID"/>
    <property type="match status" value="1"/>
</dbReference>
<reference evidence="10 11" key="1">
    <citation type="submission" date="2019-12" db="EMBL/GenBank/DDBJ databases">
        <authorList>
            <person name="Scholz U."/>
            <person name="Mascher M."/>
            <person name="Fiebig A."/>
        </authorList>
    </citation>
    <scope>NUCLEOTIDE SEQUENCE</scope>
</reference>
<dbReference type="InterPro" id="IPR008942">
    <property type="entry name" value="ENTH_VHS"/>
</dbReference>
<dbReference type="InterPro" id="IPR006569">
    <property type="entry name" value="CID_dom"/>
</dbReference>
<evidence type="ECO:0000256" key="8">
    <source>
        <dbReference type="SAM" id="MobiDB-lite"/>
    </source>
</evidence>
<keyword evidence="7" id="KW-0539">Nucleus</keyword>
<evidence type="ECO:0000256" key="5">
    <source>
        <dbReference type="ARBA" id="ARBA00023089"/>
    </source>
</evidence>
<comment type="subcellular location">
    <subcellularLocation>
        <location evidence="1">Nucleus</location>
    </subcellularLocation>
</comment>
<feature type="domain" description="CID" evidence="9">
    <location>
        <begin position="773"/>
        <end position="914"/>
    </location>
</feature>
<feature type="compositionally biased region" description="Polar residues" evidence="8">
    <location>
        <begin position="182"/>
        <end position="198"/>
    </location>
</feature>
<feature type="region of interest" description="Disordered" evidence="8">
    <location>
        <begin position="967"/>
        <end position="988"/>
    </location>
</feature>
<feature type="region of interest" description="Disordered" evidence="8">
    <location>
        <begin position="374"/>
        <end position="413"/>
    </location>
</feature>
<evidence type="ECO:0000259" key="9">
    <source>
        <dbReference type="PROSITE" id="PS51391"/>
    </source>
</evidence>